<evidence type="ECO:0000256" key="1">
    <source>
        <dbReference type="SAM" id="MobiDB-lite"/>
    </source>
</evidence>
<protein>
    <submittedName>
        <fullName evidence="2">Retrovirus-related Pol polyprotein from transposon TNT 1-94</fullName>
    </submittedName>
</protein>
<dbReference type="Gene3D" id="1.25.10.10">
    <property type="entry name" value="Leucine-rich Repeat Variant"/>
    <property type="match status" value="1"/>
</dbReference>
<dbReference type="InterPro" id="IPR011989">
    <property type="entry name" value="ARM-like"/>
</dbReference>
<proteinExistence type="predicted"/>
<dbReference type="SUPFAM" id="SSF48371">
    <property type="entry name" value="ARM repeat"/>
    <property type="match status" value="1"/>
</dbReference>
<feature type="compositionally biased region" description="Basic and acidic residues" evidence="1">
    <location>
        <begin position="599"/>
        <end position="620"/>
    </location>
</feature>
<dbReference type="PANTHER" id="PTHR33115">
    <property type="entry name" value="ARM REPEAT SUPERFAMILY PROTEIN"/>
    <property type="match status" value="1"/>
</dbReference>
<sequence>MKRSEWRYLANAEEPADFEDANTDECWRHAMEEELRSIDDHNAWELVDLANNEKVMDLKWEFKIKKVVEGSVKHKARLLAKKYAQEENVDFEEVFVPIARMETVRLLIALAVQESWKIHHMDVKSVFWNDELEGDVYVNQSPGFIKEGEEHKVLKLHKVLCRLRQGSRAWNIKLDQTMISLGFERGPLEHVMYKRDEEVIAKFKLQMKKLFKMDDLGLLSYYLEMIQCRDPIGRPSLASIDPSCNPERETNSVLQHREGDESPIRYAWLSDPRCGASSSRAGEAYMADLRRSYPERVEAERRLYAKYTMGRTDAINLSSSGGGDDDSDNDGPDPIIRGMLVYMFDVHEHEPSTMIIIEVCALVIVSFGNLQIPAAVVRVILALSGLILLQHGGSEPEYDELLDGLKNIGATLKLFYGMVLVQGIFYAVACMLEFFSFIPRKSLIHRVGFNQWGMKSVNMYYAYASEKCKQGGVLAPKRISLSTFAMDSVKSDFCLEKSDSTNNHLYGIQVVHNFLQSELTKAQLLSKLATSTKTMARIIRMLDWTSPKDTAIRLYAAKVMVELAKNLRVGTIPGTMQLVSALLDTDRRLQRGNPLLDTDNEHGERQDPVLNTEDNREVADKQLQTQGQLRDTENVPETESRSAQEVSIREQNSCALRCWQRISEFWSIPDEELLTDHDLLPVLAMSIIDSLAGCGRDNCVEISKVDDLLPKIIRFTRFRSDTVNNEAQQKIMLKSSLKVLQRLTSIGGKIGITLRSKISEDPFLLSNLAEILGNNKSSQESRKLVVGILRNMAIDEKTRQEIGRIEMIITKLMQAFLNAEGTRSTNADPLSRKVAGQALAMLTTECVQNCLVLMKEPEFIKKLKPMILIHDGTYIYVAASLLRNVCLHARSKLRDSDLKELSRTLREVWERIMDAEGAELEILIGLSSQICEVNPEDFTRGLGNGQIKQRFLKKLIVTLNANMKPSTHCPGVRRVIVEQFIHLMEYNSGYADWLSEIGMTAALLMVEQTLSKVEDYRLFLGDEGFMKYNMPLSNLVAIAKKLMGCDCVMAQAQEIRD</sequence>
<dbReference type="Pfam" id="PF07727">
    <property type="entry name" value="RVT_2"/>
    <property type="match status" value="1"/>
</dbReference>
<dbReference type="AlphaFoldDB" id="M8AL32"/>
<feature type="compositionally biased region" description="Basic and acidic residues" evidence="1">
    <location>
        <begin position="630"/>
        <end position="642"/>
    </location>
</feature>
<organism evidence="2">
    <name type="scientific">Aegilops tauschii</name>
    <name type="common">Tausch's goatgrass</name>
    <name type="synonym">Aegilops squarrosa</name>
    <dbReference type="NCBI Taxonomy" id="37682"/>
    <lineage>
        <taxon>Eukaryota</taxon>
        <taxon>Viridiplantae</taxon>
        <taxon>Streptophyta</taxon>
        <taxon>Embryophyta</taxon>
        <taxon>Tracheophyta</taxon>
        <taxon>Spermatophyta</taxon>
        <taxon>Magnoliopsida</taxon>
        <taxon>Liliopsida</taxon>
        <taxon>Poales</taxon>
        <taxon>Poaceae</taxon>
        <taxon>BOP clade</taxon>
        <taxon>Pooideae</taxon>
        <taxon>Triticodae</taxon>
        <taxon>Triticeae</taxon>
        <taxon>Triticinae</taxon>
        <taxon>Aegilops</taxon>
    </lineage>
</organism>
<dbReference type="EnsemblPlants" id="EMT05206">
    <property type="protein sequence ID" value="EMT05206"/>
    <property type="gene ID" value="F775_02233"/>
</dbReference>
<reference evidence="2" key="1">
    <citation type="submission" date="2015-06" db="UniProtKB">
        <authorList>
            <consortium name="EnsemblPlants"/>
        </authorList>
    </citation>
    <scope>IDENTIFICATION</scope>
</reference>
<feature type="region of interest" description="Disordered" evidence="1">
    <location>
        <begin position="591"/>
        <end position="646"/>
    </location>
</feature>
<evidence type="ECO:0000313" key="2">
    <source>
        <dbReference type="EnsemblPlants" id="EMT05206"/>
    </source>
</evidence>
<dbReference type="InterPro" id="IPR013103">
    <property type="entry name" value="RVT_2"/>
</dbReference>
<name>M8AL32_AEGTA</name>
<accession>M8AL32</accession>
<dbReference type="InterPro" id="IPR016024">
    <property type="entry name" value="ARM-type_fold"/>
</dbReference>
<dbReference type="PANTHER" id="PTHR33115:SF11">
    <property type="entry name" value="OS07G0654700 PROTEIN"/>
    <property type="match status" value="1"/>
</dbReference>